<accession>A0AA97EQT4</accession>
<dbReference type="EMBL" id="CP136521">
    <property type="protein sequence ID" value="WOD45351.1"/>
    <property type="molecule type" value="Genomic_DNA"/>
</dbReference>
<feature type="transmembrane region" description="Helical" evidence="5">
    <location>
        <begin position="132"/>
        <end position="151"/>
    </location>
</feature>
<evidence type="ECO:0000256" key="4">
    <source>
        <dbReference type="ARBA" id="ARBA00023136"/>
    </source>
</evidence>
<dbReference type="GO" id="GO:0016020">
    <property type="term" value="C:membrane"/>
    <property type="evidence" value="ECO:0007669"/>
    <property type="project" value="UniProtKB-SubCell"/>
</dbReference>
<feature type="transmembrane region" description="Helical" evidence="5">
    <location>
        <begin position="100"/>
        <end position="120"/>
    </location>
</feature>
<keyword evidence="2 5" id="KW-0812">Transmembrane</keyword>
<dbReference type="Proteomes" id="UP001302486">
    <property type="component" value="Chromosome"/>
</dbReference>
<dbReference type="GO" id="GO:0016765">
    <property type="term" value="F:transferase activity, transferring alkyl or aryl (other than methyl) groups"/>
    <property type="evidence" value="ECO:0007669"/>
    <property type="project" value="InterPro"/>
</dbReference>
<dbReference type="AlphaFoldDB" id="A0AA97EQT4"/>
<evidence type="ECO:0000313" key="6">
    <source>
        <dbReference type="EMBL" id="WOD45351.1"/>
    </source>
</evidence>
<dbReference type="Pfam" id="PF01040">
    <property type="entry name" value="UbiA"/>
    <property type="match status" value="1"/>
</dbReference>
<dbReference type="RefSeq" id="WP_316985005.1">
    <property type="nucleotide sequence ID" value="NZ_CP136521.1"/>
</dbReference>
<keyword evidence="4 5" id="KW-0472">Membrane</keyword>
<reference evidence="7" key="1">
    <citation type="submission" date="2024-06" db="EMBL/GenBank/DDBJ databases">
        <title>Hwangdonia haimaensis gen. nov., sp. nov., a member of the family Flavobacteriaceae isolated from the haima cold seep.</title>
        <authorList>
            <person name="Li J."/>
        </authorList>
    </citation>
    <scope>NUCLEOTIDE SEQUENCE [LARGE SCALE GENOMIC DNA]</scope>
    <source>
        <strain evidence="7">SCSIO 19198</strain>
    </source>
</reference>
<keyword evidence="3 5" id="KW-1133">Transmembrane helix</keyword>
<proteinExistence type="predicted"/>
<evidence type="ECO:0000256" key="2">
    <source>
        <dbReference type="ARBA" id="ARBA00022692"/>
    </source>
</evidence>
<dbReference type="KEGG" id="hws:RNZ46_15625"/>
<organism evidence="6 7">
    <name type="scientific">Hwangdonia lutea</name>
    <dbReference type="NCBI Taxonomy" id="3075823"/>
    <lineage>
        <taxon>Bacteria</taxon>
        <taxon>Pseudomonadati</taxon>
        <taxon>Bacteroidota</taxon>
        <taxon>Flavobacteriia</taxon>
        <taxon>Flavobacteriales</taxon>
        <taxon>Flavobacteriaceae</taxon>
        <taxon>Hwangdonia</taxon>
    </lineage>
</organism>
<feature type="transmembrane region" description="Helical" evidence="5">
    <location>
        <begin position="75"/>
        <end position="93"/>
    </location>
</feature>
<feature type="transmembrane region" description="Helical" evidence="5">
    <location>
        <begin position="49"/>
        <end position="69"/>
    </location>
</feature>
<feature type="transmembrane region" description="Helical" evidence="5">
    <location>
        <begin position="245"/>
        <end position="272"/>
    </location>
</feature>
<evidence type="ECO:0000256" key="3">
    <source>
        <dbReference type="ARBA" id="ARBA00022989"/>
    </source>
</evidence>
<name>A0AA97EQT4_9FLAO</name>
<feature type="transmembrane region" description="Helical" evidence="5">
    <location>
        <begin position="6"/>
        <end position="28"/>
    </location>
</feature>
<protein>
    <submittedName>
        <fullName evidence="6">UbiA family prenyltransferase</fullName>
    </submittedName>
</protein>
<gene>
    <name evidence="6" type="ORF">RNZ46_15625</name>
</gene>
<evidence type="ECO:0000256" key="1">
    <source>
        <dbReference type="ARBA" id="ARBA00004141"/>
    </source>
</evidence>
<evidence type="ECO:0000313" key="7">
    <source>
        <dbReference type="Proteomes" id="UP001302486"/>
    </source>
</evidence>
<evidence type="ECO:0000256" key="5">
    <source>
        <dbReference type="SAM" id="Phobius"/>
    </source>
</evidence>
<feature type="transmembrane region" description="Helical" evidence="5">
    <location>
        <begin position="183"/>
        <end position="216"/>
    </location>
</feature>
<comment type="subcellular location">
    <subcellularLocation>
        <location evidence="1">Membrane</location>
        <topology evidence="1">Multi-pass membrane protein</topology>
    </subcellularLocation>
</comment>
<keyword evidence="7" id="KW-1185">Reference proteome</keyword>
<sequence>MDYFLWLLFLILAIAAGAIYVSIINDFTDLKYDIASKKRNGLERFNPNMQKLLLLASILLGVLFCFFFMNDVLSLIFYLAAYLSFSLYSISPFRFKNRGILGVIADASGAHLFPSFFVASSLMYKMHVPIDVYWLSIIGVWSFAYGLRGILWHQFWDRENDLSINHKTFATAMHESKMKLTEIIITGIEIIALLAILSTLGVLPFIALLFYVAILFGYKKLKIKTILIITDTNRWQIFMSDYYQILLPISLIIACSLKHPLCLVLLFFHLLCFPYTIKSFIKTLFQMMGIKKNSFFKNG</sequence>
<dbReference type="InterPro" id="IPR000537">
    <property type="entry name" value="UbiA_prenyltransferase"/>
</dbReference>